<evidence type="ECO:0008006" key="4">
    <source>
        <dbReference type="Google" id="ProtNLM"/>
    </source>
</evidence>
<accession>A0A956RPR0</accession>
<protein>
    <recommendedName>
        <fullName evidence="4">Discoidin domain-containing protein</fullName>
    </recommendedName>
</protein>
<evidence type="ECO:0000313" key="3">
    <source>
        <dbReference type="Proteomes" id="UP000697710"/>
    </source>
</evidence>
<keyword evidence="1" id="KW-0732">Signal</keyword>
<dbReference type="Proteomes" id="UP000697710">
    <property type="component" value="Unassembled WGS sequence"/>
</dbReference>
<name>A0A956RPR0_UNCEI</name>
<dbReference type="Gene3D" id="2.60.120.260">
    <property type="entry name" value="Galactose-binding domain-like"/>
    <property type="match status" value="1"/>
</dbReference>
<feature type="chain" id="PRO_5037913134" description="Discoidin domain-containing protein" evidence="1">
    <location>
        <begin position="22"/>
        <end position="203"/>
    </location>
</feature>
<comment type="caution">
    <text evidence="2">The sequence shown here is derived from an EMBL/GenBank/DDBJ whole genome shotgun (WGS) entry which is preliminary data.</text>
</comment>
<gene>
    <name evidence="2" type="ORF">KC729_12215</name>
</gene>
<feature type="signal peptide" evidence="1">
    <location>
        <begin position="1"/>
        <end position="21"/>
    </location>
</feature>
<dbReference type="EMBL" id="JAGQHR010000385">
    <property type="protein sequence ID" value="MCA9728443.1"/>
    <property type="molecule type" value="Genomic_DNA"/>
</dbReference>
<evidence type="ECO:0000313" key="2">
    <source>
        <dbReference type="EMBL" id="MCA9728443.1"/>
    </source>
</evidence>
<proteinExistence type="predicted"/>
<dbReference type="AlphaFoldDB" id="A0A956RPR0"/>
<sequence length="203" mass="22089">MKLATTLIALAVILAAPIAKAERLAQSGTVIIDLDTVERDGAQLPDRGTSNILVNAGFEDGSLPPWTTNNWTVTSADAQSGSFSCEDLGNFWVRQDFTPVDVTTVSSVGFWSKQPEQALQAVDFYYSASDFDEFVIFPLADWSYFDVTSQLRGSGNLQAIRIWGYSGGGPDPDLTRIDDVVVEADVPTPVVESSWGRVKGLYR</sequence>
<evidence type="ECO:0000256" key="1">
    <source>
        <dbReference type="SAM" id="SignalP"/>
    </source>
</evidence>
<reference evidence="2" key="1">
    <citation type="submission" date="2020-04" db="EMBL/GenBank/DDBJ databases">
        <authorList>
            <person name="Zhang T."/>
        </authorList>
    </citation>
    <scope>NUCLEOTIDE SEQUENCE</scope>
    <source>
        <strain evidence="2">HKST-UBA01</strain>
    </source>
</reference>
<reference evidence="2" key="2">
    <citation type="journal article" date="2021" name="Microbiome">
        <title>Successional dynamics and alternative stable states in a saline activated sludge microbial community over 9 years.</title>
        <authorList>
            <person name="Wang Y."/>
            <person name="Ye J."/>
            <person name="Ju F."/>
            <person name="Liu L."/>
            <person name="Boyd J.A."/>
            <person name="Deng Y."/>
            <person name="Parks D.H."/>
            <person name="Jiang X."/>
            <person name="Yin X."/>
            <person name="Woodcroft B.J."/>
            <person name="Tyson G.W."/>
            <person name="Hugenholtz P."/>
            <person name="Polz M.F."/>
            <person name="Zhang T."/>
        </authorList>
    </citation>
    <scope>NUCLEOTIDE SEQUENCE</scope>
    <source>
        <strain evidence="2">HKST-UBA01</strain>
    </source>
</reference>
<organism evidence="2 3">
    <name type="scientific">Eiseniibacteriota bacterium</name>
    <dbReference type="NCBI Taxonomy" id="2212470"/>
    <lineage>
        <taxon>Bacteria</taxon>
        <taxon>Candidatus Eiseniibacteriota</taxon>
    </lineage>
</organism>